<dbReference type="EMBL" id="WIWS01000036">
    <property type="protein sequence ID" value="KAF3219604.1"/>
    <property type="molecule type" value="Genomic_DNA"/>
</dbReference>
<proteinExistence type="predicted"/>
<reference evidence="1 2" key="1">
    <citation type="submission" date="2019-06" db="EMBL/GenBank/DDBJ databases">
        <authorList>
            <person name="Palmer J.M."/>
        </authorList>
    </citation>
    <scope>NUCLEOTIDE SEQUENCE [LARGE SCALE GENOMIC DNA]</scope>
    <source>
        <strain evidence="1 2">TWF106</strain>
    </source>
</reference>
<dbReference type="AlphaFoldDB" id="A0A7C8QNY1"/>
<name>A0A7C8QNY1_ORBOL</name>
<organism evidence="1 2">
    <name type="scientific">Orbilia oligospora</name>
    <name type="common">Nematode-trapping fungus</name>
    <name type="synonym">Arthrobotrys oligospora</name>
    <dbReference type="NCBI Taxonomy" id="2813651"/>
    <lineage>
        <taxon>Eukaryota</taxon>
        <taxon>Fungi</taxon>
        <taxon>Dikarya</taxon>
        <taxon>Ascomycota</taxon>
        <taxon>Pezizomycotina</taxon>
        <taxon>Orbiliomycetes</taxon>
        <taxon>Orbiliales</taxon>
        <taxon>Orbiliaceae</taxon>
        <taxon>Orbilia</taxon>
    </lineage>
</organism>
<accession>A0A7C8QNY1</accession>
<sequence length="205" mass="22915">MGECNYRTDGLRVHDIAQSVTEGEDVLVSLLGDIQVTEKYATIGLDPLYEDENGWNKNHMEAVYNGAWNELTKTASGVGLLTNPSRLEWHWEAGKGAKLDSDKPTIRSSNDESSETDNFVFPALSRFYFKATFTAKPLRSRTEECTVRADFDIRLIASPLDTQQWLYDNSYLKAYWSPASGLSTMKKTGRGLKYLLSAGSLADIP</sequence>
<dbReference type="Proteomes" id="UP000472727">
    <property type="component" value="Unassembled WGS sequence"/>
</dbReference>
<gene>
    <name evidence="1" type="ORF">TWF106_007027</name>
</gene>
<comment type="caution">
    <text evidence="1">The sequence shown here is derived from an EMBL/GenBank/DDBJ whole genome shotgun (WGS) entry which is preliminary data.</text>
</comment>
<evidence type="ECO:0000313" key="1">
    <source>
        <dbReference type="EMBL" id="KAF3219604.1"/>
    </source>
</evidence>
<evidence type="ECO:0000313" key="2">
    <source>
        <dbReference type="Proteomes" id="UP000472727"/>
    </source>
</evidence>
<protein>
    <submittedName>
        <fullName evidence="1">Uncharacterized protein</fullName>
    </submittedName>
</protein>